<evidence type="ECO:0000256" key="5">
    <source>
        <dbReference type="SAM" id="Phobius"/>
    </source>
</evidence>
<sequence length="146" mass="16432">MKGGYMYNSIILWAIIGIAALSVDIITSSFLFVWFTVGAIGAIIAEILNYPFITQFMVFLVISVVLIAICYPIVKKNIKKYVKPTPLREETYVGKEVIVDEEMVKNKALRIDGVYWNIKNQGDTLKKGDTVKVTALEGNRLIIKKI</sequence>
<dbReference type="Pfam" id="PF01957">
    <property type="entry name" value="NfeD"/>
    <property type="match status" value="1"/>
</dbReference>
<evidence type="ECO:0000313" key="8">
    <source>
        <dbReference type="Proteomes" id="UP000007969"/>
    </source>
</evidence>
<keyword evidence="3 5" id="KW-1133">Transmembrane helix</keyword>
<evidence type="ECO:0000256" key="4">
    <source>
        <dbReference type="ARBA" id="ARBA00023136"/>
    </source>
</evidence>
<organism evidence="7 8">
    <name type="scientific">Clostridium kluyveri (strain NBRC 12016)</name>
    <dbReference type="NCBI Taxonomy" id="583346"/>
    <lineage>
        <taxon>Bacteria</taxon>
        <taxon>Bacillati</taxon>
        <taxon>Bacillota</taxon>
        <taxon>Clostridia</taxon>
        <taxon>Eubacteriales</taxon>
        <taxon>Clostridiaceae</taxon>
        <taxon>Clostridium</taxon>
    </lineage>
</organism>
<feature type="domain" description="NfeD-like C-terminal" evidence="6">
    <location>
        <begin position="90"/>
        <end position="145"/>
    </location>
</feature>
<dbReference type="Gene3D" id="2.40.50.140">
    <property type="entry name" value="Nucleic acid-binding proteins"/>
    <property type="match status" value="1"/>
</dbReference>
<dbReference type="EMBL" id="AP009049">
    <property type="protein sequence ID" value="BAH05948.1"/>
    <property type="molecule type" value="Genomic_DNA"/>
</dbReference>
<evidence type="ECO:0000259" key="6">
    <source>
        <dbReference type="Pfam" id="PF01957"/>
    </source>
</evidence>
<evidence type="ECO:0000256" key="2">
    <source>
        <dbReference type="ARBA" id="ARBA00022692"/>
    </source>
</evidence>
<dbReference type="Proteomes" id="UP000007969">
    <property type="component" value="Chromosome"/>
</dbReference>
<dbReference type="KEGG" id="ckr:CKR_0897"/>
<dbReference type="InterPro" id="IPR002810">
    <property type="entry name" value="NfeD-like_C"/>
</dbReference>
<accession>B9E0C3</accession>
<dbReference type="GO" id="GO:0005886">
    <property type="term" value="C:plasma membrane"/>
    <property type="evidence" value="ECO:0007669"/>
    <property type="project" value="TreeGrafter"/>
</dbReference>
<evidence type="ECO:0000313" key="7">
    <source>
        <dbReference type="EMBL" id="BAH05948.1"/>
    </source>
</evidence>
<evidence type="ECO:0000256" key="3">
    <source>
        <dbReference type="ARBA" id="ARBA00022989"/>
    </source>
</evidence>
<dbReference type="AlphaFoldDB" id="B9E0C3"/>
<keyword evidence="2 5" id="KW-0812">Transmembrane</keyword>
<feature type="transmembrane region" description="Helical" evidence="5">
    <location>
        <begin position="6"/>
        <end position="23"/>
    </location>
</feature>
<dbReference type="InterPro" id="IPR012340">
    <property type="entry name" value="NA-bd_OB-fold"/>
</dbReference>
<proteinExistence type="predicted"/>
<reference evidence="8" key="1">
    <citation type="submission" date="2005-09" db="EMBL/GenBank/DDBJ databases">
        <title>Complete genome sequence of Clostridium kluyveri and comparative genomics of Clostridia species.</title>
        <authorList>
            <person name="Inui M."/>
            <person name="Nonaka H."/>
            <person name="Shinoda Y."/>
            <person name="Ikenaga Y."/>
            <person name="Abe M."/>
            <person name="Naito K."/>
            <person name="Vertes A.A."/>
            <person name="Yukawa H."/>
        </authorList>
    </citation>
    <scope>NUCLEOTIDE SEQUENCE [LARGE SCALE GENOMIC DNA]</scope>
    <source>
        <strain evidence="8">NBRC 12016</strain>
    </source>
</reference>
<gene>
    <name evidence="7" type="ordered locus">CKR_0897</name>
</gene>
<dbReference type="PANTHER" id="PTHR33507:SF3">
    <property type="entry name" value="INNER MEMBRANE PROTEIN YBBJ"/>
    <property type="match status" value="1"/>
</dbReference>
<dbReference type="PANTHER" id="PTHR33507">
    <property type="entry name" value="INNER MEMBRANE PROTEIN YBBJ"/>
    <property type="match status" value="1"/>
</dbReference>
<dbReference type="InterPro" id="IPR052165">
    <property type="entry name" value="Membrane_assoc_protease"/>
</dbReference>
<feature type="transmembrane region" description="Helical" evidence="5">
    <location>
        <begin position="30"/>
        <end position="50"/>
    </location>
</feature>
<keyword evidence="4 5" id="KW-0472">Membrane</keyword>
<evidence type="ECO:0000256" key="1">
    <source>
        <dbReference type="ARBA" id="ARBA00004141"/>
    </source>
</evidence>
<dbReference type="SUPFAM" id="SSF141322">
    <property type="entry name" value="NfeD domain-like"/>
    <property type="match status" value="1"/>
</dbReference>
<feature type="transmembrane region" description="Helical" evidence="5">
    <location>
        <begin position="56"/>
        <end position="74"/>
    </location>
</feature>
<dbReference type="HOGENOM" id="CLU_116732_2_2_9"/>
<name>B9E0C3_CLOK1</name>
<comment type="subcellular location">
    <subcellularLocation>
        <location evidence="1">Membrane</location>
        <topology evidence="1">Multi-pass membrane protein</topology>
    </subcellularLocation>
</comment>
<protein>
    <recommendedName>
        <fullName evidence="6">NfeD-like C-terminal domain-containing protein</fullName>
    </recommendedName>
</protein>